<name>A0ABQ2M2A4_9MICC</name>
<reference evidence="8" key="1">
    <citation type="journal article" date="2019" name="Int. J. Syst. Evol. Microbiol.">
        <title>The Global Catalogue of Microorganisms (GCM) 10K type strain sequencing project: providing services to taxonomists for standard genome sequencing and annotation.</title>
        <authorList>
            <consortium name="The Broad Institute Genomics Platform"/>
            <consortium name="The Broad Institute Genome Sequencing Center for Infectious Disease"/>
            <person name="Wu L."/>
            <person name="Ma J."/>
        </authorList>
    </citation>
    <scope>NUCLEOTIDE SEQUENCE [LARGE SCALE GENOMIC DNA]</scope>
    <source>
        <strain evidence="8">CGMCC 1.7064</strain>
    </source>
</reference>
<gene>
    <name evidence="7" type="ORF">GCM10010977_20010</name>
</gene>
<dbReference type="EMBL" id="BMLQ01000005">
    <property type="protein sequence ID" value="GGO46016.1"/>
    <property type="molecule type" value="Genomic_DNA"/>
</dbReference>
<dbReference type="PRINTS" id="PR00411">
    <property type="entry name" value="PNDRDTASEI"/>
</dbReference>
<dbReference type="Gene3D" id="3.50.50.60">
    <property type="entry name" value="FAD/NAD(P)-binding domain"/>
    <property type="match status" value="2"/>
</dbReference>
<dbReference type="InterPro" id="IPR036188">
    <property type="entry name" value="FAD/NAD-bd_sf"/>
</dbReference>
<dbReference type="InterPro" id="IPR050315">
    <property type="entry name" value="FAD-oxidoreductase_2"/>
</dbReference>
<dbReference type="PANTHER" id="PTHR43400">
    <property type="entry name" value="FUMARATE REDUCTASE"/>
    <property type="match status" value="1"/>
</dbReference>
<sequence length="617" mass="66238">MDREPRHGRGTVSSFDAALGRTQTNATQAEQGRPMTENPSATTLPTLAPWDHEVDLLVLGTGAAGLAAALTGVQEGLSVLVLEKTDYIGGTTAYSAGTCWIPNNHFQREDGITDDAEKAERYLDRLVGDKSDKALRQAYLDNGPAMLRYMEDLGVTFRRSPAVVDYHSELPETGQTGRALEPEPFDGRTLGRNRFRHVRPPVPEFALMGGTMMLRRAEVGTLLGLFSKKAGKTAKAGATALSLGARWALDMVRNPRGTRLVMGNALVARMYAEVLGRGGEVWRNAYTTKLLRDHDRVTGAVVGHGGRELRIRARRGVVLAAGGFAQSPELRERFLPEPTPQFSRAGEGATGDTLRLSEAVGAAAGTDNGENALWFPSSIGTRADGSTVVFPHIWDRAKPGLIAVNSAGRRFVDESHSYHRFVRAMYASHQTVPTVPAWLVVDSRTLAKYGLGMITMPHLPAAMLQKYIDSGYLHRGSTLRELAEGIGVDPAGLEETVRRYNGFAESGVDEDFQKGELMFGRVAGDPEHTPNPNIGPIRQGPFYAVAVVPTPLATAYGIQINAQAQVMGRDGEALEGLYAAGNDAASVMGSEYPGAGSQVGSGMTFGWVAARHAAGTD</sequence>
<evidence type="ECO:0000256" key="4">
    <source>
        <dbReference type="ARBA" id="ARBA00023002"/>
    </source>
</evidence>
<keyword evidence="3" id="KW-0274">FAD</keyword>
<evidence type="ECO:0000256" key="1">
    <source>
        <dbReference type="ARBA" id="ARBA00001974"/>
    </source>
</evidence>
<dbReference type="InterPro" id="IPR003953">
    <property type="entry name" value="FAD-dep_OxRdtase_2_FAD-bd"/>
</dbReference>
<evidence type="ECO:0000256" key="5">
    <source>
        <dbReference type="SAM" id="MobiDB-lite"/>
    </source>
</evidence>
<dbReference type="SUPFAM" id="SSF56425">
    <property type="entry name" value="Succinate dehydrogenase/fumarate reductase flavoprotein, catalytic domain"/>
    <property type="match status" value="1"/>
</dbReference>
<feature type="compositionally biased region" description="Polar residues" evidence="5">
    <location>
        <begin position="21"/>
        <end position="30"/>
    </location>
</feature>
<dbReference type="InterPro" id="IPR027477">
    <property type="entry name" value="Succ_DH/fumarate_Rdtase_cat_sf"/>
</dbReference>
<keyword evidence="8" id="KW-1185">Reference proteome</keyword>
<evidence type="ECO:0000313" key="7">
    <source>
        <dbReference type="EMBL" id="GGO46016.1"/>
    </source>
</evidence>
<keyword evidence="4" id="KW-0560">Oxidoreductase</keyword>
<evidence type="ECO:0000256" key="3">
    <source>
        <dbReference type="ARBA" id="ARBA00022827"/>
    </source>
</evidence>
<dbReference type="Pfam" id="PF00890">
    <property type="entry name" value="FAD_binding_2"/>
    <property type="match status" value="1"/>
</dbReference>
<evidence type="ECO:0000313" key="8">
    <source>
        <dbReference type="Proteomes" id="UP000642509"/>
    </source>
</evidence>
<dbReference type="SUPFAM" id="SSF51905">
    <property type="entry name" value="FAD/NAD(P)-binding domain"/>
    <property type="match status" value="1"/>
</dbReference>
<organism evidence="7 8">
    <name type="scientific">Citricoccus zhacaiensis</name>
    <dbReference type="NCBI Taxonomy" id="489142"/>
    <lineage>
        <taxon>Bacteria</taxon>
        <taxon>Bacillati</taxon>
        <taxon>Actinomycetota</taxon>
        <taxon>Actinomycetes</taxon>
        <taxon>Micrococcales</taxon>
        <taxon>Micrococcaceae</taxon>
        <taxon>Citricoccus</taxon>
    </lineage>
</organism>
<accession>A0ABQ2M2A4</accession>
<comment type="caution">
    <text evidence="7">The sequence shown here is derived from an EMBL/GenBank/DDBJ whole genome shotgun (WGS) entry which is preliminary data.</text>
</comment>
<proteinExistence type="predicted"/>
<evidence type="ECO:0000259" key="6">
    <source>
        <dbReference type="Pfam" id="PF00890"/>
    </source>
</evidence>
<feature type="domain" description="FAD-dependent oxidoreductase 2 FAD-binding" evidence="6">
    <location>
        <begin position="55"/>
        <end position="598"/>
    </location>
</feature>
<keyword evidence="2" id="KW-0285">Flavoprotein</keyword>
<evidence type="ECO:0000256" key="2">
    <source>
        <dbReference type="ARBA" id="ARBA00022630"/>
    </source>
</evidence>
<dbReference type="Proteomes" id="UP000642509">
    <property type="component" value="Unassembled WGS sequence"/>
</dbReference>
<dbReference type="PANTHER" id="PTHR43400:SF10">
    <property type="entry name" value="3-OXOSTEROID 1-DEHYDROGENASE"/>
    <property type="match status" value="1"/>
</dbReference>
<comment type="cofactor">
    <cofactor evidence="1">
        <name>FAD</name>
        <dbReference type="ChEBI" id="CHEBI:57692"/>
    </cofactor>
</comment>
<feature type="region of interest" description="Disordered" evidence="5">
    <location>
        <begin position="1"/>
        <end position="46"/>
    </location>
</feature>
<protein>
    <recommendedName>
        <fullName evidence="6">FAD-dependent oxidoreductase 2 FAD-binding domain-containing protein</fullName>
    </recommendedName>
</protein>